<gene>
    <name evidence="2" type="ORF">MOO46_05185</name>
</gene>
<dbReference type="RefSeq" id="WP_249510629.1">
    <property type="nucleotide sequence ID" value="NZ_CP093362.1"/>
</dbReference>
<reference evidence="2 3" key="1">
    <citation type="journal article" date="2022" name="Int. J. Syst. Evol. Microbiol.">
        <title>Apilactobacillus apisilvae sp. nov., Nicolia spurrieriana gen. nov. sp. nov., Bombilactobacillus folatiphilus sp. nov. and Bombilactobacillus thymidiniphilus sp. nov., four new lactic acid bacterial isolates from stingless bees Tetragonula carbonaria and Austroplebeia australis.</title>
        <authorList>
            <person name="Oliphant S.A."/>
            <person name="Watson-Haigh N.S."/>
            <person name="Sumby K.M."/>
            <person name="Gardner J."/>
            <person name="Groom S."/>
            <person name="Jiranek V."/>
        </authorList>
    </citation>
    <scope>NUCLEOTIDE SEQUENCE [LARGE SCALE GENOMIC DNA]</scope>
    <source>
        <strain evidence="2 3">SG5_A10</strain>
    </source>
</reference>
<keyword evidence="1" id="KW-0732">Signal</keyword>
<evidence type="ECO:0000313" key="2">
    <source>
        <dbReference type="EMBL" id="UQS84644.1"/>
    </source>
</evidence>
<organism evidence="2 3">
    <name type="scientific">Apilactobacillus apisilvae</name>
    <dbReference type="NCBI Taxonomy" id="2923364"/>
    <lineage>
        <taxon>Bacteria</taxon>
        <taxon>Bacillati</taxon>
        <taxon>Bacillota</taxon>
        <taxon>Bacilli</taxon>
        <taxon>Lactobacillales</taxon>
        <taxon>Lactobacillaceae</taxon>
        <taxon>Apilactobacillus</taxon>
    </lineage>
</organism>
<accession>A0ABY4PG04</accession>
<protein>
    <submittedName>
        <fullName evidence="2">Uncharacterized protein</fullName>
    </submittedName>
</protein>
<proteinExistence type="predicted"/>
<feature type="signal peptide" evidence="1">
    <location>
        <begin position="1"/>
        <end position="29"/>
    </location>
</feature>
<keyword evidence="3" id="KW-1185">Reference proteome</keyword>
<dbReference type="EMBL" id="CP093362">
    <property type="protein sequence ID" value="UQS84644.1"/>
    <property type="molecule type" value="Genomic_DNA"/>
</dbReference>
<feature type="chain" id="PRO_5045935976" evidence="1">
    <location>
        <begin position="30"/>
        <end position="182"/>
    </location>
</feature>
<evidence type="ECO:0000256" key="1">
    <source>
        <dbReference type="SAM" id="SignalP"/>
    </source>
</evidence>
<sequence>MNFKKVSVYLVALLSFIFVFSISSLNASASTWNKGIPSTIKGNWRSGYERKNTYSKVQKVPVKFVVLINKSYLGYTVLARLQHKYSSKGPMGFMSKYNYRQVTNDARGVATEPIYQVLSHNKYLVKGSTKFTKDAPNRSIYSIKYVGKNLLKIWIKGNKYEPAFHKWTYLGKFNRIHGEILE</sequence>
<evidence type="ECO:0000313" key="3">
    <source>
        <dbReference type="Proteomes" id="UP000831859"/>
    </source>
</evidence>
<name>A0ABY4PG04_9LACO</name>
<dbReference type="Proteomes" id="UP000831859">
    <property type="component" value="Chromosome"/>
</dbReference>